<protein>
    <recommendedName>
        <fullName evidence="4">Reverse transcriptase domain-containing protein</fullName>
    </recommendedName>
</protein>
<dbReference type="OrthoDB" id="2431547at2759"/>
<gene>
    <name evidence="2" type="ORF">BJ554DRAFT_6338</name>
</gene>
<feature type="non-terminal residue" evidence="2">
    <location>
        <position position="417"/>
    </location>
</feature>
<accession>A0A8H7ZY56</accession>
<evidence type="ECO:0000313" key="3">
    <source>
        <dbReference type="Proteomes" id="UP000673691"/>
    </source>
</evidence>
<proteinExistence type="predicted"/>
<feature type="compositionally biased region" description="Polar residues" evidence="1">
    <location>
        <begin position="342"/>
        <end position="361"/>
    </location>
</feature>
<evidence type="ECO:0008006" key="4">
    <source>
        <dbReference type="Google" id="ProtNLM"/>
    </source>
</evidence>
<dbReference type="InterPro" id="IPR043502">
    <property type="entry name" value="DNA/RNA_pol_sf"/>
</dbReference>
<dbReference type="EMBL" id="JAEFCI010003608">
    <property type="protein sequence ID" value="KAG5461464.1"/>
    <property type="molecule type" value="Genomic_DNA"/>
</dbReference>
<organism evidence="2 3">
    <name type="scientific">Olpidium bornovanus</name>
    <dbReference type="NCBI Taxonomy" id="278681"/>
    <lineage>
        <taxon>Eukaryota</taxon>
        <taxon>Fungi</taxon>
        <taxon>Fungi incertae sedis</taxon>
        <taxon>Olpidiomycota</taxon>
        <taxon>Olpidiomycotina</taxon>
        <taxon>Olpidiomycetes</taxon>
        <taxon>Olpidiales</taxon>
        <taxon>Olpidiaceae</taxon>
        <taxon>Olpidium</taxon>
    </lineage>
</organism>
<evidence type="ECO:0000313" key="2">
    <source>
        <dbReference type="EMBL" id="KAG5461464.1"/>
    </source>
</evidence>
<feature type="region of interest" description="Disordered" evidence="1">
    <location>
        <begin position="397"/>
        <end position="417"/>
    </location>
</feature>
<dbReference type="PANTHER" id="PTHR24559:SF444">
    <property type="entry name" value="REVERSE TRANSCRIPTASE DOMAIN-CONTAINING PROTEIN"/>
    <property type="match status" value="1"/>
</dbReference>
<dbReference type="Proteomes" id="UP000673691">
    <property type="component" value="Unassembled WGS sequence"/>
</dbReference>
<comment type="caution">
    <text evidence="2">The sequence shown here is derived from an EMBL/GenBank/DDBJ whole genome shotgun (WGS) entry which is preliminary data.</text>
</comment>
<dbReference type="Gene3D" id="3.10.10.10">
    <property type="entry name" value="HIV Type 1 Reverse Transcriptase, subunit A, domain 1"/>
    <property type="match status" value="1"/>
</dbReference>
<feature type="region of interest" description="Disordered" evidence="1">
    <location>
        <begin position="336"/>
        <end position="378"/>
    </location>
</feature>
<dbReference type="SUPFAM" id="SSF56672">
    <property type="entry name" value="DNA/RNA polymerases"/>
    <property type="match status" value="1"/>
</dbReference>
<sequence length="417" mass="45968">MSKREAGRALRKAGQESFFVLPSETLGALAICTEENEIAEFHTERQAQKPLELEPPQGTLVERLESKLAGMSDQLRQCYNALLLRLPSVMPDKLPAITLTSDAKPKSFLIYHLFKAELAEIKRQLEDLLAAGHICHSQSPWGSPVLFVKKPGRKLRVEFRQQFYFLFSLRRRFGPELASPPPSAPSSLRPRCSPPPSAELVSAFGPELASPPLLASAFRRVCFTLGPEVASLSAQVRFASGPKFASSSAPEFASPSAPNPLCLRPELASPLAPNLFRHHFGPELVLLSLRPRVRFAVVLAAPLTAVCRIRRQLLQPTHSCRRCFHRRACPRATMPIDPLDENTAQASTSKPSRGAIFSNTPLGVGYGHGGQSPQTAAPTPLNEVETLRAALFEAQAQLRRQAQTDHHDRDRLDRRPA</sequence>
<dbReference type="PANTHER" id="PTHR24559">
    <property type="entry name" value="TRANSPOSON TY3-I GAG-POL POLYPROTEIN"/>
    <property type="match status" value="1"/>
</dbReference>
<reference evidence="2 3" key="1">
    <citation type="journal article" name="Sci. Rep.">
        <title>Genome-scale phylogenetic analyses confirm Olpidium as the closest living zoosporic fungus to the non-flagellated, terrestrial fungi.</title>
        <authorList>
            <person name="Chang Y."/>
            <person name="Rochon D."/>
            <person name="Sekimoto S."/>
            <person name="Wang Y."/>
            <person name="Chovatia M."/>
            <person name="Sandor L."/>
            <person name="Salamov A."/>
            <person name="Grigoriev I.V."/>
            <person name="Stajich J.E."/>
            <person name="Spatafora J.W."/>
        </authorList>
    </citation>
    <scope>NUCLEOTIDE SEQUENCE [LARGE SCALE GENOMIC DNA]</scope>
    <source>
        <strain evidence="2">S191</strain>
    </source>
</reference>
<feature type="compositionally biased region" description="Basic and acidic residues" evidence="1">
    <location>
        <begin position="402"/>
        <end position="417"/>
    </location>
</feature>
<dbReference type="InterPro" id="IPR053134">
    <property type="entry name" value="RNA-dir_DNA_polymerase"/>
</dbReference>
<keyword evidence="3" id="KW-1185">Reference proteome</keyword>
<dbReference type="AlphaFoldDB" id="A0A8H7ZY56"/>
<name>A0A8H7ZY56_9FUNG</name>
<evidence type="ECO:0000256" key="1">
    <source>
        <dbReference type="SAM" id="MobiDB-lite"/>
    </source>
</evidence>